<evidence type="ECO:0000313" key="1">
    <source>
        <dbReference type="EMBL" id="MCR1821295.1"/>
    </source>
</evidence>
<comment type="caution">
    <text evidence="1">The sequence shown here is derived from an EMBL/GenBank/DDBJ whole genome shotgun (WGS) entry which is preliminary data.</text>
</comment>
<dbReference type="RefSeq" id="WP_257559949.1">
    <property type="nucleotide sequence ID" value="NZ_JANKBY010000004.1"/>
</dbReference>
<accession>A0A9X2S011</accession>
<dbReference type="EMBL" id="JANKBY010000004">
    <property type="protein sequence ID" value="MCR1821295.1"/>
    <property type="molecule type" value="Genomic_DNA"/>
</dbReference>
<protein>
    <submittedName>
        <fullName evidence="1">Uncharacterized protein</fullName>
    </submittedName>
</protein>
<proteinExistence type="predicted"/>
<dbReference type="Proteomes" id="UP001140817">
    <property type="component" value="Unassembled WGS sequence"/>
</dbReference>
<keyword evidence="2" id="KW-1185">Reference proteome</keyword>
<sequence>MIDVEKVKVLLLEEEYPYFTEDTLESMCSMYDDINELCYIACTMKAKVDKIKIGPIEIASNADMWNNLANVFYKKYEASIKANSQNSKSLTGMCARRADEY</sequence>
<reference evidence="1" key="1">
    <citation type="submission" date="2022-07" db="EMBL/GenBank/DDBJ databases">
        <title>Enhanced cultured diversity of the mouse gut microbiota enables custom-made synthetic communities.</title>
        <authorList>
            <person name="Afrizal A."/>
        </authorList>
    </citation>
    <scope>NUCLEOTIDE SEQUENCE</scope>
    <source>
        <strain evidence="1">DSM 29186</strain>
    </source>
</reference>
<dbReference type="AlphaFoldDB" id="A0A9X2S011"/>
<name>A0A9X2S011_9FIRM</name>
<gene>
    <name evidence="1" type="ORF">NSA58_00715</name>
</gene>
<evidence type="ECO:0000313" key="2">
    <source>
        <dbReference type="Proteomes" id="UP001140817"/>
    </source>
</evidence>
<organism evidence="1 2">
    <name type="scientific">Terrisporobacter muris</name>
    <dbReference type="NCBI Taxonomy" id="2963284"/>
    <lineage>
        <taxon>Bacteria</taxon>
        <taxon>Bacillati</taxon>
        <taxon>Bacillota</taxon>
        <taxon>Clostridia</taxon>
        <taxon>Peptostreptococcales</taxon>
        <taxon>Peptostreptococcaceae</taxon>
        <taxon>Terrisporobacter</taxon>
    </lineage>
</organism>